<keyword evidence="1" id="KW-0812">Transmembrane</keyword>
<sequence length="135" mass="15625">MRRPPKRVGGFSVSNARLGSNTNTFFLHLCSDTRLARREAEMKQFDIVFPALAQVILRPANRVWEYVLYIIVIFSFILPACLDSLLMLLPHMAEKLNWSSFRMSQIHRSALRRSHQSFSCHRAAFIRMHSCNDSA</sequence>
<keyword evidence="1" id="KW-1133">Transmembrane helix</keyword>
<name>W9KDG9_FUSOX</name>
<dbReference type="EMBL" id="JH717900">
    <property type="protein sequence ID" value="EWZ39996.1"/>
    <property type="molecule type" value="Genomic_DNA"/>
</dbReference>
<accession>W9KDG9</accession>
<reference evidence="2" key="2">
    <citation type="submission" date="2012-06" db="EMBL/GenBank/DDBJ databases">
        <title>Annotation of the Genome Sequence of Fusarium oxysporum Fo47.</title>
        <authorList>
            <consortium name="The Broad Institute Genomics Platform"/>
            <person name="Ma L.-J."/>
            <person name="Corby-Kistler H."/>
            <person name="Broz K."/>
            <person name="Gale L.R."/>
            <person name="Jonkers W."/>
            <person name="O'Donnell K."/>
            <person name="Ploetz R."/>
            <person name="Steinberg C."/>
            <person name="Schwartz D.C."/>
            <person name="VanEtten H."/>
            <person name="Zhou S."/>
            <person name="Young S.K."/>
            <person name="Zeng Q."/>
            <person name="Gargeya S."/>
            <person name="Fitzgerald M."/>
            <person name="Abouelleil A."/>
            <person name="Alvarado L."/>
            <person name="Chapman S.B."/>
            <person name="Gainer-Dewar J."/>
            <person name="Goldberg J."/>
            <person name="Griggs A."/>
            <person name="Gujja S."/>
            <person name="Hansen M."/>
            <person name="Howarth C."/>
            <person name="Imamovic A."/>
            <person name="Ireland A."/>
            <person name="Larimer J."/>
            <person name="McCowan C."/>
            <person name="Murphy C."/>
            <person name="Pearson M."/>
            <person name="Poon T.W."/>
            <person name="Priest M."/>
            <person name="Roberts A."/>
            <person name="Saif S."/>
            <person name="Shea T."/>
            <person name="Sykes S."/>
            <person name="Wortman J."/>
            <person name="Nusbaum C."/>
            <person name="Birren B."/>
        </authorList>
    </citation>
    <scope>NUCLEOTIDE SEQUENCE</scope>
    <source>
        <strain evidence="2">Fo47</strain>
    </source>
</reference>
<dbReference type="AlphaFoldDB" id="W9KDG9"/>
<dbReference type="EMBL" id="JH717900">
    <property type="protein sequence ID" value="EWZ39997.1"/>
    <property type="molecule type" value="Genomic_DNA"/>
</dbReference>
<organism evidence="2">
    <name type="scientific">Fusarium oxysporum Fo47</name>
    <dbReference type="NCBI Taxonomy" id="660027"/>
    <lineage>
        <taxon>Eukaryota</taxon>
        <taxon>Fungi</taxon>
        <taxon>Dikarya</taxon>
        <taxon>Ascomycota</taxon>
        <taxon>Pezizomycotina</taxon>
        <taxon>Sordariomycetes</taxon>
        <taxon>Hypocreomycetidae</taxon>
        <taxon>Hypocreales</taxon>
        <taxon>Nectriaceae</taxon>
        <taxon>Fusarium</taxon>
        <taxon>Fusarium oxysporum species complex</taxon>
    </lineage>
</organism>
<dbReference type="EMBL" id="JH717900">
    <property type="protein sequence ID" value="EWZ39998.1"/>
    <property type="molecule type" value="Genomic_DNA"/>
</dbReference>
<reference evidence="2" key="1">
    <citation type="submission" date="2011-06" db="EMBL/GenBank/DDBJ databases">
        <title>The Genome Sequence of Fusarium oxysporum Fo47.</title>
        <authorList>
            <consortium name="The Broad Institute Genome Sequencing Platform"/>
            <person name="Ma L.-J."/>
            <person name="Gale L.R."/>
            <person name="Schwartz D.C."/>
            <person name="Zhou S."/>
            <person name="Corby-Kistler H."/>
            <person name="Young S.K."/>
            <person name="Zeng Q."/>
            <person name="Gargeya S."/>
            <person name="Fitzgerald M."/>
            <person name="Haas B."/>
            <person name="Abouelleil A."/>
            <person name="Alvarado L."/>
            <person name="Arachchi H.M."/>
            <person name="Berlin A."/>
            <person name="Brown A."/>
            <person name="Chapman S.B."/>
            <person name="Chen Z."/>
            <person name="Dunbar C."/>
            <person name="Freedman E."/>
            <person name="Gearin G."/>
            <person name="Gellesch M."/>
            <person name="Goldberg J."/>
            <person name="Griggs A."/>
            <person name="Gujja S."/>
            <person name="Heiman D."/>
            <person name="Howarth C."/>
            <person name="Larson L."/>
            <person name="Lui A."/>
            <person name="MacDonald P.J.P."/>
            <person name="Mehta T."/>
            <person name="Montmayeur A."/>
            <person name="Murphy C."/>
            <person name="Neiman D."/>
            <person name="Pearson M."/>
            <person name="Priest M."/>
            <person name="Roberts A."/>
            <person name="Saif S."/>
            <person name="Shea T."/>
            <person name="Shenoy N."/>
            <person name="Sisk P."/>
            <person name="Stolte C."/>
            <person name="Sykes S."/>
            <person name="Wortman J."/>
            <person name="Nusbaum C."/>
            <person name="Birren B."/>
        </authorList>
    </citation>
    <scope>NUCLEOTIDE SEQUENCE [LARGE SCALE GENOMIC DNA]</scope>
    <source>
        <strain evidence="2">Fo47</strain>
    </source>
</reference>
<dbReference type="EMBL" id="JH717900">
    <property type="protein sequence ID" value="EWZ39994.1"/>
    <property type="molecule type" value="Genomic_DNA"/>
</dbReference>
<gene>
    <name evidence="2" type="ORF">FOZG_08888</name>
</gene>
<evidence type="ECO:0000256" key="1">
    <source>
        <dbReference type="SAM" id="Phobius"/>
    </source>
</evidence>
<evidence type="ECO:0000313" key="2">
    <source>
        <dbReference type="EMBL" id="EWZ40000.1"/>
    </source>
</evidence>
<feature type="transmembrane region" description="Helical" evidence="1">
    <location>
        <begin position="66"/>
        <end position="89"/>
    </location>
</feature>
<proteinExistence type="predicted"/>
<dbReference type="EMBL" id="JH717900">
    <property type="protein sequence ID" value="EWZ39999.1"/>
    <property type="molecule type" value="Genomic_DNA"/>
</dbReference>
<dbReference type="VEuPathDB" id="FungiDB:FOZG_08888"/>
<dbReference type="Proteomes" id="UP000030766">
    <property type="component" value="Unassembled WGS sequence"/>
</dbReference>
<protein>
    <submittedName>
        <fullName evidence="2">Uncharacterized protein</fullName>
    </submittedName>
</protein>
<dbReference type="EMBL" id="JH717900">
    <property type="protein sequence ID" value="EWZ39995.1"/>
    <property type="molecule type" value="Genomic_DNA"/>
</dbReference>
<dbReference type="EMBL" id="JH717900">
    <property type="protein sequence ID" value="EWZ40000.1"/>
    <property type="molecule type" value="Genomic_DNA"/>
</dbReference>
<keyword evidence="1" id="KW-0472">Membrane</keyword>
<dbReference type="HOGENOM" id="CLU_1885853_0_0_1"/>